<keyword evidence="6" id="KW-1185">Reference proteome</keyword>
<protein>
    <submittedName>
        <fullName evidence="5">Epoxide hydrolase</fullName>
    </submittedName>
</protein>
<evidence type="ECO:0000259" key="4">
    <source>
        <dbReference type="Pfam" id="PF06441"/>
    </source>
</evidence>
<keyword evidence="3 5" id="KW-0378">Hydrolase</keyword>
<dbReference type="PANTHER" id="PTHR21661">
    <property type="entry name" value="EPOXIDE HYDROLASE 1-RELATED"/>
    <property type="match status" value="1"/>
</dbReference>
<proteinExistence type="inferred from homology"/>
<dbReference type="Proteomes" id="UP000198802">
    <property type="component" value="Unassembled WGS sequence"/>
</dbReference>
<dbReference type="InterPro" id="IPR010497">
    <property type="entry name" value="Epoxide_hydro_N"/>
</dbReference>
<dbReference type="GO" id="GO:0097176">
    <property type="term" value="P:epoxide metabolic process"/>
    <property type="evidence" value="ECO:0007669"/>
    <property type="project" value="TreeGrafter"/>
</dbReference>
<dbReference type="PIRSF" id="PIRSF001112">
    <property type="entry name" value="Epoxide_hydrolase"/>
    <property type="match status" value="1"/>
</dbReference>
<dbReference type="GO" id="GO:0004301">
    <property type="term" value="F:epoxide hydrolase activity"/>
    <property type="evidence" value="ECO:0007669"/>
    <property type="project" value="TreeGrafter"/>
</dbReference>
<organism evidence="5 6">
    <name type="scientific">Parafrankia irregularis</name>
    <dbReference type="NCBI Taxonomy" id="795642"/>
    <lineage>
        <taxon>Bacteria</taxon>
        <taxon>Bacillati</taxon>
        <taxon>Actinomycetota</taxon>
        <taxon>Actinomycetes</taxon>
        <taxon>Frankiales</taxon>
        <taxon>Frankiaceae</taxon>
        <taxon>Parafrankia</taxon>
    </lineage>
</organism>
<feature type="domain" description="Epoxide hydrolase N-terminal" evidence="4">
    <location>
        <begin position="9"/>
        <end position="114"/>
    </location>
</feature>
<reference evidence="6" key="1">
    <citation type="submission" date="2015-11" db="EMBL/GenBank/DDBJ databases">
        <authorList>
            <person name="Varghese N."/>
        </authorList>
    </citation>
    <scope>NUCLEOTIDE SEQUENCE [LARGE SCALE GENOMIC DNA]</scope>
    <source>
        <strain evidence="6">DSM 45899</strain>
    </source>
</reference>
<evidence type="ECO:0000256" key="1">
    <source>
        <dbReference type="ARBA" id="ARBA00010088"/>
    </source>
</evidence>
<dbReference type="PANTHER" id="PTHR21661:SF35">
    <property type="entry name" value="EPOXIDE HYDROLASE"/>
    <property type="match status" value="1"/>
</dbReference>
<dbReference type="PRINTS" id="PR00412">
    <property type="entry name" value="EPOXHYDRLASE"/>
</dbReference>
<dbReference type="InterPro" id="IPR016292">
    <property type="entry name" value="Epoxide_hydrolase"/>
</dbReference>
<dbReference type="Gene3D" id="3.40.50.1820">
    <property type="entry name" value="alpha/beta hydrolase"/>
    <property type="match status" value="1"/>
</dbReference>
<keyword evidence="2" id="KW-0058">Aromatic hydrocarbons catabolism</keyword>
<comment type="similarity">
    <text evidence="1">Belongs to the peptidase S33 family.</text>
</comment>
<evidence type="ECO:0000256" key="2">
    <source>
        <dbReference type="ARBA" id="ARBA00022797"/>
    </source>
</evidence>
<dbReference type="AlphaFoldDB" id="A0A0S4QTS8"/>
<evidence type="ECO:0000313" key="5">
    <source>
        <dbReference type="EMBL" id="CUU59013.1"/>
    </source>
</evidence>
<evidence type="ECO:0000313" key="6">
    <source>
        <dbReference type="Proteomes" id="UP000198802"/>
    </source>
</evidence>
<name>A0A0S4QTS8_9ACTN</name>
<sequence length="368" mass="41512">MTIERTMTIEPFRIDVPQSDLDDLHARLDRTRWPDELPGVGDEFGVALGRVRELADHWRHRYDWRAAEAELNSYPQFVTEIDGQRIHFLHVRSPRPDALGLVLTHGWPGSIVEFLDVIEPLSADFHVVVPSIPGWGFSGPTHERGWDVDRVARAWAELMRRLGYQRYGAHGGDWGSAISRALSAHDAEHVVGIHLNYLPTPAVPGDPDRTELTPQDQERLRQTEAYLRAQPGVRQINGTRPQTVAYAINDSPVGLLAWLLDVMTMWAAEDFPISDDRVLTNVTLFWLTGTGGTAPRLHRETSGPPSWRTVQPVGVLVLPEDITRSVRPYAERRLPITHWTEADRGGHFPGLEVPELLAADIRDFFLSL</sequence>
<evidence type="ECO:0000256" key="3">
    <source>
        <dbReference type="ARBA" id="ARBA00022801"/>
    </source>
</evidence>
<accession>A0A0S4QTS8</accession>
<gene>
    <name evidence="5" type="ORF">Ga0074812_12438</name>
</gene>
<dbReference type="InterPro" id="IPR000639">
    <property type="entry name" value="Epox_hydrolase-like"/>
</dbReference>
<dbReference type="SUPFAM" id="SSF53474">
    <property type="entry name" value="alpha/beta-Hydrolases"/>
    <property type="match status" value="1"/>
</dbReference>
<dbReference type="InterPro" id="IPR029058">
    <property type="entry name" value="AB_hydrolase_fold"/>
</dbReference>
<dbReference type="Pfam" id="PF06441">
    <property type="entry name" value="EHN"/>
    <property type="match status" value="1"/>
</dbReference>
<dbReference type="EMBL" id="FAOZ01000024">
    <property type="protein sequence ID" value="CUU59013.1"/>
    <property type="molecule type" value="Genomic_DNA"/>
</dbReference>